<dbReference type="PANTHER" id="PTHR10587">
    <property type="entry name" value="GLYCOSYL TRANSFERASE-RELATED"/>
    <property type="match status" value="1"/>
</dbReference>
<dbReference type="EMBL" id="AP023367">
    <property type="protein sequence ID" value="BCJ95885.1"/>
    <property type="molecule type" value="Genomic_DNA"/>
</dbReference>
<sequence>MVSKRIQWMLVVILSVLIIRLGIIDKMSNQEQFYKQEGAILVWEAEEDIAALVKAENEKAGKENAGLRVFREENRKNYTDMYPDMYVESVKPIILLKEQKKVYLTFDDGPSHITKDIMDILKKNQVKATFFIVGSTMKEEEKEYLKQMVDDGHTIGIHTFSHNYKEIYSSVEAFLEDFYEDYKLIYDITGVQVNIFRFPWGSYNMYNRGIRDELIGEMKRRGFTYYDWNVSAEDSVGNPTEYKIKKNVLKDLSRYEEPIILMHDSAINRLTAKSLPEIIKEIQDKGYVFDTLENREPYQFGNK</sequence>
<dbReference type="InterPro" id="IPR050248">
    <property type="entry name" value="Polysacc_deacetylase_ArnD"/>
</dbReference>
<dbReference type="SUPFAM" id="SSF88713">
    <property type="entry name" value="Glycoside hydrolase/deacetylase"/>
    <property type="match status" value="1"/>
</dbReference>
<dbReference type="InterPro" id="IPR002509">
    <property type="entry name" value="NODB_dom"/>
</dbReference>
<evidence type="ECO:0000313" key="2">
    <source>
        <dbReference type="Proteomes" id="UP000515561"/>
    </source>
</evidence>
<reference evidence="1 2" key="1">
    <citation type="journal article" date="2016" name="Int. J. Syst. Evol. Microbiol.">
        <title>Descriptions of Anaerotaenia torta gen. nov., sp. nov. and Anaerocolumna cellulosilytica gen. nov., sp. nov. isolated from a methanogenic reactor of cattle waste.</title>
        <authorList>
            <person name="Uek A."/>
            <person name="Ohtaki Y."/>
            <person name="Kaku N."/>
            <person name="Ueki K."/>
        </authorList>
    </citation>
    <scope>NUCLEOTIDE SEQUENCE [LARGE SCALE GENOMIC DNA]</scope>
    <source>
        <strain evidence="1 2">SN021</strain>
    </source>
</reference>
<organism evidence="1 2">
    <name type="scientific">Anaerocolumna cellulosilytica</name>
    <dbReference type="NCBI Taxonomy" id="433286"/>
    <lineage>
        <taxon>Bacteria</taxon>
        <taxon>Bacillati</taxon>
        <taxon>Bacillota</taxon>
        <taxon>Clostridia</taxon>
        <taxon>Lachnospirales</taxon>
        <taxon>Lachnospiraceae</taxon>
        <taxon>Anaerocolumna</taxon>
    </lineage>
</organism>
<dbReference type="Gene3D" id="3.20.20.370">
    <property type="entry name" value="Glycoside hydrolase/deacetylase"/>
    <property type="match status" value="1"/>
</dbReference>
<accession>A0A6S6R9S8</accession>
<dbReference type="GO" id="GO:0005975">
    <property type="term" value="P:carbohydrate metabolic process"/>
    <property type="evidence" value="ECO:0007669"/>
    <property type="project" value="InterPro"/>
</dbReference>
<dbReference type="GO" id="GO:0016810">
    <property type="term" value="F:hydrolase activity, acting on carbon-nitrogen (but not peptide) bonds"/>
    <property type="evidence" value="ECO:0007669"/>
    <property type="project" value="InterPro"/>
</dbReference>
<dbReference type="KEGG" id="acel:acsn021_34540"/>
<keyword evidence="2" id="KW-1185">Reference proteome</keyword>
<dbReference type="CDD" id="cd10944">
    <property type="entry name" value="CE4_SmPgdA_like"/>
    <property type="match status" value="1"/>
</dbReference>
<protein>
    <submittedName>
        <fullName evidence="1">Uncharacterized protein</fullName>
    </submittedName>
</protein>
<dbReference type="PROSITE" id="PS51677">
    <property type="entry name" value="NODB"/>
    <property type="match status" value="1"/>
</dbReference>
<gene>
    <name evidence="1" type="ORF">acsn021_34540</name>
</gene>
<proteinExistence type="predicted"/>
<dbReference type="Pfam" id="PF01522">
    <property type="entry name" value="Polysacc_deac_1"/>
    <property type="match status" value="1"/>
</dbReference>
<dbReference type="Proteomes" id="UP000515561">
    <property type="component" value="Chromosome"/>
</dbReference>
<dbReference type="PANTHER" id="PTHR10587:SF125">
    <property type="entry name" value="POLYSACCHARIDE DEACETYLASE YHEN-RELATED"/>
    <property type="match status" value="1"/>
</dbReference>
<dbReference type="RefSeq" id="WP_184092280.1">
    <property type="nucleotide sequence ID" value="NZ_AP023367.1"/>
</dbReference>
<name>A0A6S6R9S8_9FIRM</name>
<evidence type="ECO:0000313" key="1">
    <source>
        <dbReference type="EMBL" id="BCJ95885.1"/>
    </source>
</evidence>
<dbReference type="InterPro" id="IPR011330">
    <property type="entry name" value="Glyco_hydro/deAcase_b/a-brl"/>
</dbReference>
<dbReference type="AlphaFoldDB" id="A0A6S6R9S8"/>